<dbReference type="Gene3D" id="2.40.50.140">
    <property type="entry name" value="Nucleic acid-binding proteins"/>
    <property type="match status" value="1"/>
</dbReference>
<accession>A0A0N0RSM1</accession>
<dbReference type="InterPro" id="IPR050326">
    <property type="entry name" value="NAD_dep_DNA_ligaseB"/>
</dbReference>
<evidence type="ECO:0000256" key="2">
    <source>
        <dbReference type="ARBA" id="ARBA00022598"/>
    </source>
</evidence>
<organism evidence="7 8">
    <name type="scientific">Malassezia pachydermatis</name>
    <dbReference type="NCBI Taxonomy" id="77020"/>
    <lineage>
        <taxon>Eukaryota</taxon>
        <taxon>Fungi</taxon>
        <taxon>Dikarya</taxon>
        <taxon>Basidiomycota</taxon>
        <taxon>Ustilaginomycotina</taxon>
        <taxon>Malasseziomycetes</taxon>
        <taxon>Malasseziales</taxon>
        <taxon>Malasseziaceae</taxon>
        <taxon>Malassezia</taxon>
    </lineage>
</organism>
<dbReference type="PANTHER" id="PTHR47810">
    <property type="entry name" value="DNA LIGASE"/>
    <property type="match status" value="1"/>
</dbReference>
<dbReference type="GO" id="GO:0003910">
    <property type="term" value="F:DNA ligase (ATP) activity"/>
    <property type="evidence" value="ECO:0007669"/>
    <property type="project" value="InterPro"/>
</dbReference>
<protein>
    <recommendedName>
        <fullName evidence="6">ATP-dependent DNA ligase family profile domain-containing protein</fullName>
    </recommendedName>
</protein>
<keyword evidence="2" id="KW-0436">Ligase</keyword>
<evidence type="ECO:0000256" key="5">
    <source>
        <dbReference type="ARBA" id="ARBA00023204"/>
    </source>
</evidence>
<dbReference type="GO" id="GO:0006281">
    <property type="term" value="P:DNA repair"/>
    <property type="evidence" value="ECO:0007669"/>
    <property type="project" value="UniProtKB-KW"/>
</dbReference>
<evidence type="ECO:0000256" key="3">
    <source>
        <dbReference type="ARBA" id="ARBA00022705"/>
    </source>
</evidence>
<evidence type="ECO:0000313" key="8">
    <source>
        <dbReference type="Proteomes" id="UP000037751"/>
    </source>
</evidence>
<dbReference type="InterPro" id="IPR012310">
    <property type="entry name" value="DNA_ligase_ATP-dep_cent"/>
</dbReference>
<dbReference type="GeneID" id="28730026"/>
<dbReference type="Pfam" id="PF01068">
    <property type="entry name" value="DNA_ligase_A_M"/>
    <property type="match status" value="1"/>
</dbReference>
<comment type="caution">
    <text evidence="7">The sequence shown here is derived from an EMBL/GenBank/DDBJ whole genome shotgun (WGS) entry which is preliminary data.</text>
</comment>
<keyword evidence="3" id="KW-0235">DNA replication</keyword>
<dbReference type="GO" id="GO:0005524">
    <property type="term" value="F:ATP binding"/>
    <property type="evidence" value="ECO:0007669"/>
    <property type="project" value="InterPro"/>
</dbReference>
<evidence type="ECO:0000259" key="6">
    <source>
        <dbReference type="Pfam" id="PF01068"/>
    </source>
</evidence>
<dbReference type="EMBL" id="LGAV01000001">
    <property type="protein sequence ID" value="KOS15972.1"/>
    <property type="molecule type" value="Genomic_DNA"/>
</dbReference>
<evidence type="ECO:0000313" key="7">
    <source>
        <dbReference type="EMBL" id="KOS15972.1"/>
    </source>
</evidence>
<proteinExistence type="predicted"/>
<dbReference type="PANTHER" id="PTHR47810:SF1">
    <property type="entry name" value="DNA LIGASE B"/>
    <property type="match status" value="1"/>
</dbReference>
<dbReference type="Proteomes" id="UP000037751">
    <property type="component" value="Unassembled WGS sequence"/>
</dbReference>
<evidence type="ECO:0000256" key="4">
    <source>
        <dbReference type="ARBA" id="ARBA00022763"/>
    </source>
</evidence>
<gene>
    <name evidence="7" type="ORF">Malapachy_3688</name>
</gene>
<dbReference type="SUPFAM" id="SSF50249">
    <property type="entry name" value="Nucleic acid-binding proteins"/>
    <property type="match status" value="1"/>
</dbReference>
<dbReference type="OrthoDB" id="411785at2759"/>
<comment type="cofactor">
    <cofactor evidence="1">
        <name>a divalent metal cation</name>
        <dbReference type="ChEBI" id="CHEBI:60240"/>
    </cofactor>
</comment>
<sequence>MQSLISQCGQAPTSDAKQQVLRQFHDMEPLLHTLYIQARPFHMTSESLLKYLTNPARPLLPPTSAIPPSIEALLDTLARGEVRGHAAKQLVHTFLDRHGIAICTSVPDPLSTFDVFLRCLDRRLRMGVSASTLRRVWTTEDRSSTALLQALDTDQRVSWPLPIALAQTWTGPGLPPTSTHWYASRKHDGVRCLALVRLTHGVVTHVDLVSRTGRVLTTLSAVATSLQQDLQQAGVAAWGEERAFVLDGELCALDDAGQESFVLAASQVQRPTELATLVYYPFDLLPLEAWLAWRTSPTPPFAERYARLQQMLEAVSKACPTTCLRRLPHVRLTSEGDWTSIQHRAAVEGWEGLMLRDDVPFQGRRTPSLRKVRRREEAEFVVEDIDVTTMRLPVDGTYADRVALASILISHHGRRVHVGSGFRVAQRLYYAAHPDDIVGHTVTVSYFEEAANLDGALPSLRFPVVKYVYDRGARPF</sequence>
<dbReference type="AlphaFoldDB" id="A0A0N0RSM1"/>
<name>A0A0N0RSM1_9BASI</name>
<dbReference type="Gene3D" id="3.30.470.30">
    <property type="entry name" value="DNA ligase/mRNA capping enzyme"/>
    <property type="match status" value="1"/>
</dbReference>
<reference evidence="7 8" key="1">
    <citation type="submission" date="2015-07" db="EMBL/GenBank/DDBJ databases">
        <title>Draft Genome Sequence of Malassezia furfur CBS1878 and Malassezia pachydermatis CBS1879.</title>
        <authorList>
            <person name="Triana S."/>
            <person name="Ohm R."/>
            <person name="Gonzalez A."/>
            <person name="DeCock H."/>
            <person name="Restrepo S."/>
            <person name="Celis A."/>
        </authorList>
    </citation>
    <scope>NUCLEOTIDE SEQUENCE [LARGE SCALE GENOMIC DNA]</scope>
    <source>
        <strain evidence="7 8">CBS 1879</strain>
    </source>
</reference>
<evidence type="ECO:0000256" key="1">
    <source>
        <dbReference type="ARBA" id="ARBA00001968"/>
    </source>
</evidence>
<dbReference type="VEuPathDB" id="FungiDB:Malapachy_3688"/>
<feature type="domain" description="ATP-dependent DNA ligase family profile" evidence="6">
    <location>
        <begin position="179"/>
        <end position="357"/>
    </location>
</feature>
<dbReference type="GO" id="GO:0006310">
    <property type="term" value="P:DNA recombination"/>
    <property type="evidence" value="ECO:0007669"/>
    <property type="project" value="InterPro"/>
</dbReference>
<keyword evidence="4" id="KW-0227">DNA damage</keyword>
<dbReference type="SUPFAM" id="SSF56091">
    <property type="entry name" value="DNA ligase/mRNA capping enzyme, catalytic domain"/>
    <property type="match status" value="1"/>
</dbReference>
<dbReference type="GO" id="GO:0006260">
    <property type="term" value="P:DNA replication"/>
    <property type="evidence" value="ECO:0007669"/>
    <property type="project" value="UniProtKB-KW"/>
</dbReference>
<keyword evidence="5" id="KW-0234">DNA repair</keyword>
<dbReference type="InterPro" id="IPR012340">
    <property type="entry name" value="NA-bd_OB-fold"/>
</dbReference>
<dbReference type="RefSeq" id="XP_017993604.1">
    <property type="nucleotide sequence ID" value="XM_018138150.1"/>
</dbReference>
<keyword evidence="8" id="KW-1185">Reference proteome</keyword>